<reference evidence="4 5" key="1">
    <citation type="submission" date="2016-10" db="EMBL/GenBank/DDBJ databases">
        <authorList>
            <person name="de Groot N.N."/>
        </authorList>
    </citation>
    <scope>NUCLEOTIDE SEQUENCE [LARGE SCALE GENOMIC DNA]</scope>
    <source>
        <strain evidence="4 5">JCM 18415</strain>
    </source>
</reference>
<dbReference type="AlphaFoldDB" id="A0A1I5ZRG4"/>
<evidence type="ECO:0000313" key="4">
    <source>
        <dbReference type="EMBL" id="SFQ59064.1"/>
    </source>
</evidence>
<dbReference type="EMBL" id="FOYD01000001">
    <property type="protein sequence ID" value="SFQ59064.1"/>
    <property type="molecule type" value="Genomic_DNA"/>
</dbReference>
<evidence type="ECO:0000313" key="3">
    <source>
        <dbReference type="EMBL" id="MDX9686999.1"/>
    </source>
</evidence>
<reference evidence="3" key="3">
    <citation type="submission" date="2024-05" db="EMBL/GenBank/DDBJ databases">
        <authorList>
            <person name="de Witt J."/>
        </authorList>
    </citation>
    <scope>NUCLEOTIDE SEQUENCE</scope>
    <source>
        <strain evidence="3">FZJ</strain>
    </source>
</reference>
<keyword evidence="6" id="KW-1185">Reference proteome</keyword>
<dbReference type="OrthoDB" id="6900832at2"/>
<name>A0A1I5ZRG4_9GAMM</name>
<evidence type="ECO:0000313" key="5">
    <source>
        <dbReference type="Proteomes" id="UP000242815"/>
    </source>
</evidence>
<dbReference type="EMBL" id="JAVRDO010000004">
    <property type="protein sequence ID" value="MDX9686999.1"/>
    <property type="molecule type" value="Genomic_DNA"/>
</dbReference>
<evidence type="ECO:0000256" key="1">
    <source>
        <dbReference type="SAM" id="MobiDB-lite"/>
    </source>
</evidence>
<dbReference type="Pfam" id="PF14346">
    <property type="entry name" value="DUF4398"/>
    <property type="match status" value="1"/>
</dbReference>
<dbReference type="Proteomes" id="UP000242815">
    <property type="component" value="Unassembled WGS sequence"/>
</dbReference>
<dbReference type="RefSeq" id="WP_090536213.1">
    <property type="nucleotide sequence ID" value="NZ_FOYD01000001.1"/>
</dbReference>
<feature type="compositionally biased region" description="Basic and acidic residues" evidence="1">
    <location>
        <begin position="120"/>
        <end position="130"/>
    </location>
</feature>
<feature type="domain" description="DUF4398" evidence="2">
    <location>
        <begin position="38"/>
        <end position="112"/>
    </location>
</feature>
<feature type="compositionally biased region" description="Basic and acidic residues" evidence="1">
    <location>
        <begin position="101"/>
        <end position="112"/>
    </location>
</feature>
<dbReference type="Proteomes" id="UP001281217">
    <property type="component" value="Unassembled WGS sequence"/>
</dbReference>
<evidence type="ECO:0000259" key="2">
    <source>
        <dbReference type="Pfam" id="PF14346"/>
    </source>
</evidence>
<sequence length="130" mass="14303">MSMLSHAPCTSRTLFTAMTLGVAVFVTGCASTPPPTSQLAVAQQAVNSADTARSAEFAPLELRTAREKLLQAEQANLEKDYDRARELAEQAEWDARVAERKAQAEKAKRGLESARQGTQELREESLRRVQ</sequence>
<proteinExistence type="predicted"/>
<dbReference type="Gene3D" id="1.20.1270.390">
    <property type="match status" value="1"/>
</dbReference>
<reference evidence="6" key="2">
    <citation type="submission" date="2023-07" db="EMBL/GenBank/DDBJ databases">
        <authorList>
            <person name="de Witt J."/>
        </authorList>
    </citation>
    <scope>NUCLEOTIDE SEQUENCE [LARGE SCALE GENOMIC DNA]</scope>
    <source>
        <strain evidence="6">FZJ</strain>
    </source>
</reference>
<gene>
    <name evidence="3" type="ORF">RED13_001420</name>
    <name evidence="4" type="ORF">SAMN05216578_101268</name>
</gene>
<organism evidence="4 5">
    <name type="scientific">Halopseudomonas formosensis</name>
    <dbReference type="NCBI Taxonomy" id="1002526"/>
    <lineage>
        <taxon>Bacteria</taxon>
        <taxon>Pseudomonadati</taxon>
        <taxon>Pseudomonadota</taxon>
        <taxon>Gammaproteobacteria</taxon>
        <taxon>Pseudomonadales</taxon>
        <taxon>Pseudomonadaceae</taxon>
        <taxon>Halopseudomonas</taxon>
    </lineage>
</organism>
<dbReference type="InterPro" id="IPR025511">
    <property type="entry name" value="DUF4398"/>
</dbReference>
<protein>
    <submittedName>
        <fullName evidence="3">DUF4398 domain-containing protein</fullName>
    </submittedName>
</protein>
<accession>A0A1I5ZRG4</accession>
<dbReference type="STRING" id="1002526.SAMN05216578_101268"/>
<feature type="region of interest" description="Disordered" evidence="1">
    <location>
        <begin position="101"/>
        <end position="130"/>
    </location>
</feature>
<evidence type="ECO:0000313" key="6">
    <source>
        <dbReference type="Proteomes" id="UP001281217"/>
    </source>
</evidence>